<comment type="caution">
    <text evidence="11">The sequence shown here is derived from an EMBL/GenBank/DDBJ whole genome shotgun (WGS) entry which is preliminary data.</text>
</comment>
<dbReference type="PANTHER" id="PTHR42718">
    <property type="entry name" value="MAJOR FACILITATOR SUPERFAMILY MULTIDRUG TRANSPORTER MFSC"/>
    <property type="match status" value="1"/>
</dbReference>
<feature type="transmembrane region" description="Helical" evidence="9">
    <location>
        <begin position="55"/>
        <end position="74"/>
    </location>
</feature>
<keyword evidence="5 9" id="KW-0812">Transmembrane</keyword>
<protein>
    <submittedName>
        <fullName evidence="11">DHA2 family efflux MFS transporter permease subunit</fullName>
    </submittedName>
</protein>
<evidence type="ECO:0000259" key="10">
    <source>
        <dbReference type="PROSITE" id="PS50850"/>
    </source>
</evidence>
<organism evidence="11 12">
    <name type="scientific">Alicyclobacillus fodiniaquatilis</name>
    <dbReference type="NCBI Taxonomy" id="1661150"/>
    <lineage>
        <taxon>Bacteria</taxon>
        <taxon>Bacillati</taxon>
        <taxon>Bacillota</taxon>
        <taxon>Bacilli</taxon>
        <taxon>Bacillales</taxon>
        <taxon>Alicyclobacillaceae</taxon>
        <taxon>Alicyclobacillus</taxon>
    </lineage>
</organism>
<accession>A0ABW4JE59</accession>
<dbReference type="SUPFAM" id="SSF103473">
    <property type="entry name" value="MFS general substrate transporter"/>
    <property type="match status" value="1"/>
</dbReference>
<feature type="transmembrane region" description="Helical" evidence="9">
    <location>
        <begin position="239"/>
        <end position="258"/>
    </location>
</feature>
<gene>
    <name evidence="11" type="ORF">ACFSB2_04285</name>
</gene>
<feature type="transmembrane region" description="Helical" evidence="9">
    <location>
        <begin position="21"/>
        <end position="43"/>
    </location>
</feature>
<dbReference type="InterPro" id="IPR004638">
    <property type="entry name" value="EmrB-like"/>
</dbReference>
<keyword evidence="4" id="KW-1003">Cell membrane</keyword>
<evidence type="ECO:0000256" key="2">
    <source>
        <dbReference type="ARBA" id="ARBA00008537"/>
    </source>
</evidence>
<feature type="transmembrane region" description="Helical" evidence="9">
    <location>
        <begin position="205"/>
        <end position="224"/>
    </location>
</feature>
<evidence type="ECO:0000256" key="1">
    <source>
        <dbReference type="ARBA" id="ARBA00004651"/>
    </source>
</evidence>
<dbReference type="InterPro" id="IPR036259">
    <property type="entry name" value="MFS_trans_sf"/>
</dbReference>
<keyword evidence="6 9" id="KW-1133">Transmembrane helix</keyword>
<feature type="transmembrane region" description="Helical" evidence="9">
    <location>
        <begin position="270"/>
        <end position="294"/>
    </location>
</feature>
<feature type="transmembrane region" description="Helical" evidence="9">
    <location>
        <begin position="86"/>
        <end position="105"/>
    </location>
</feature>
<dbReference type="PRINTS" id="PR01036">
    <property type="entry name" value="TCRTETB"/>
</dbReference>
<dbReference type="Pfam" id="PF07690">
    <property type="entry name" value="MFS_1"/>
    <property type="match status" value="1"/>
</dbReference>
<feature type="transmembrane region" description="Helical" evidence="9">
    <location>
        <begin position="306"/>
        <end position="326"/>
    </location>
</feature>
<dbReference type="Proteomes" id="UP001597079">
    <property type="component" value="Unassembled WGS sequence"/>
</dbReference>
<dbReference type="PANTHER" id="PTHR42718:SF9">
    <property type="entry name" value="MAJOR FACILITATOR SUPERFAMILY MULTIDRUG TRANSPORTER MFSC"/>
    <property type="match status" value="1"/>
</dbReference>
<evidence type="ECO:0000313" key="12">
    <source>
        <dbReference type="Proteomes" id="UP001597079"/>
    </source>
</evidence>
<feature type="transmembrane region" description="Helical" evidence="9">
    <location>
        <begin position="490"/>
        <end position="509"/>
    </location>
</feature>
<feature type="transmembrane region" description="Helical" evidence="9">
    <location>
        <begin position="143"/>
        <end position="162"/>
    </location>
</feature>
<dbReference type="InterPro" id="IPR011701">
    <property type="entry name" value="MFS"/>
</dbReference>
<evidence type="ECO:0000256" key="9">
    <source>
        <dbReference type="SAM" id="Phobius"/>
    </source>
</evidence>
<feature type="transmembrane region" description="Helical" evidence="9">
    <location>
        <begin position="338"/>
        <end position="357"/>
    </location>
</feature>
<keyword evidence="12" id="KW-1185">Reference proteome</keyword>
<dbReference type="Gene3D" id="1.20.1720.10">
    <property type="entry name" value="Multidrug resistance protein D"/>
    <property type="match status" value="1"/>
</dbReference>
<feature type="region of interest" description="Disordered" evidence="8">
    <location>
        <begin position="517"/>
        <end position="536"/>
    </location>
</feature>
<evidence type="ECO:0000256" key="8">
    <source>
        <dbReference type="SAM" id="MobiDB-lite"/>
    </source>
</evidence>
<keyword evidence="3" id="KW-0813">Transport</keyword>
<evidence type="ECO:0000256" key="6">
    <source>
        <dbReference type="ARBA" id="ARBA00022989"/>
    </source>
</evidence>
<feature type="domain" description="Major facilitator superfamily (MFS) profile" evidence="10">
    <location>
        <begin position="20"/>
        <end position="512"/>
    </location>
</feature>
<proteinExistence type="inferred from homology"/>
<keyword evidence="7 9" id="KW-0472">Membrane</keyword>
<dbReference type="PROSITE" id="PS50850">
    <property type="entry name" value="MFS"/>
    <property type="match status" value="1"/>
</dbReference>
<dbReference type="NCBIfam" id="TIGR00711">
    <property type="entry name" value="efflux_EmrB"/>
    <property type="match status" value="1"/>
</dbReference>
<evidence type="ECO:0000313" key="11">
    <source>
        <dbReference type="EMBL" id="MFD1673926.1"/>
    </source>
</evidence>
<feature type="transmembrane region" description="Helical" evidence="9">
    <location>
        <begin position="111"/>
        <end position="136"/>
    </location>
</feature>
<evidence type="ECO:0000256" key="4">
    <source>
        <dbReference type="ARBA" id="ARBA00022475"/>
    </source>
</evidence>
<evidence type="ECO:0000256" key="3">
    <source>
        <dbReference type="ARBA" id="ARBA00022448"/>
    </source>
</evidence>
<reference evidence="12" key="1">
    <citation type="journal article" date="2019" name="Int. J. Syst. Evol. Microbiol.">
        <title>The Global Catalogue of Microorganisms (GCM) 10K type strain sequencing project: providing services to taxonomists for standard genome sequencing and annotation.</title>
        <authorList>
            <consortium name="The Broad Institute Genomics Platform"/>
            <consortium name="The Broad Institute Genome Sequencing Center for Infectious Disease"/>
            <person name="Wu L."/>
            <person name="Ma J."/>
        </authorList>
    </citation>
    <scope>NUCLEOTIDE SEQUENCE [LARGE SCALE GENOMIC DNA]</scope>
    <source>
        <strain evidence="12">CGMCC 1.12286</strain>
    </source>
</reference>
<name>A0ABW4JE59_9BACL</name>
<dbReference type="CDD" id="cd17503">
    <property type="entry name" value="MFS_LmrB_MDR_like"/>
    <property type="match status" value="1"/>
</dbReference>
<dbReference type="Gene3D" id="1.20.1250.20">
    <property type="entry name" value="MFS general substrate transporter like domains"/>
    <property type="match status" value="1"/>
</dbReference>
<evidence type="ECO:0000256" key="5">
    <source>
        <dbReference type="ARBA" id="ARBA00022692"/>
    </source>
</evidence>
<dbReference type="RefSeq" id="WP_377941545.1">
    <property type="nucleotide sequence ID" value="NZ_JBHUCX010000014.1"/>
</dbReference>
<comment type="similarity">
    <text evidence="2">Belongs to the major facilitator superfamily. EmrB family.</text>
</comment>
<feature type="transmembrane region" description="Helical" evidence="9">
    <location>
        <begin position="174"/>
        <end position="193"/>
    </location>
</feature>
<dbReference type="EMBL" id="JBHUCX010000014">
    <property type="protein sequence ID" value="MFD1673926.1"/>
    <property type="molecule type" value="Genomic_DNA"/>
</dbReference>
<sequence>MQQTANQVYEIDRIKSPALQMTIIILGVFMAILDTSVVNVAIPKMETALNASTDQIQWVITAYMLVLGMLIPISGWLTDKFGAKKVFLSSLITFTIGSALCGASWNLDSMITFRILQALGGALMQPVAMSMIFRIYPPHRRGAVMGIFGIAMMAAPAFGPALSGYLVDYWSWRFIFYINVPIGIVAVLLGMLTMHEFPHEAKGKFDLLGFIFTVVGFGSLLYGFNNVTSDGWGSAQVETFLWIGVVCLCILVVVELTVKDPMIQLRVLKNYMFSMSLILSSLIFVALFAGIFFLPIYLQNTQGFSAIRTGLFMTPGALVSAVLMPISGRLFDRIGARPLAIIGLIIVTLVTFGFTTLEVNTSSATIQWLYIIRSAGMGLTMMPIMTAGMNTIPFELTSQGTAISNTVRQVATSLGTAVLTVYMTTQTTVHAAHLSWQVTPTSASGQYMMKIQQLMEAHGMSLQAAKQAAMSMMNGLIEQKASVAGMDDSFMISAILTAIALILVLFYASKKERAIREQRRSKSNKGLEDKQKLLLE</sequence>
<evidence type="ECO:0000256" key="7">
    <source>
        <dbReference type="ARBA" id="ARBA00023136"/>
    </source>
</evidence>
<comment type="subcellular location">
    <subcellularLocation>
        <location evidence="1">Cell membrane</location>
        <topology evidence="1">Multi-pass membrane protein</topology>
    </subcellularLocation>
</comment>
<dbReference type="InterPro" id="IPR020846">
    <property type="entry name" value="MFS_dom"/>
</dbReference>